<dbReference type="PANTHER" id="PTHR11324:SF16">
    <property type="entry name" value="PDZ DOMAIN-CONTAINING PROTEIN 2"/>
    <property type="match status" value="1"/>
</dbReference>
<feature type="region of interest" description="Disordered" evidence="1">
    <location>
        <begin position="803"/>
        <end position="833"/>
    </location>
</feature>
<feature type="compositionally biased region" description="Basic and acidic residues" evidence="1">
    <location>
        <begin position="2213"/>
        <end position="2223"/>
    </location>
</feature>
<feature type="domain" description="PDZ" evidence="2">
    <location>
        <begin position="483"/>
        <end position="569"/>
    </location>
</feature>
<feature type="domain" description="PDZ" evidence="2">
    <location>
        <begin position="262"/>
        <end position="347"/>
    </location>
</feature>
<dbReference type="CDD" id="cd23061">
    <property type="entry name" value="PDZ1_PDZD2-like"/>
    <property type="match status" value="1"/>
</dbReference>
<dbReference type="GeneTree" id="ENSGT00940000157749"/>
<evidence type="ECO:0000313" key="4">
    <source>
        <dbReference type="Proteomes" id="UP000472265"/>
    </source>
</evidence>
<feature type="compositionally biased region" description="Polar residues" evidence="1">
    <location>
        <begin position="1537"/>
        <end position="1550"/>
    </location>
</feature>
<dbReference type="Ensembl" id="ENSSAUT00010025554.1">
    <property type="protein sequence ID" value="ENSSAUP00010024187.1"/>
    <property type="gene ID" value="ENSSAUG00010010618.1"/>
</dbReference>
<dbReference type="PANTHER" id="PTHR11324">
    <property type="entry name" value="IL16-RELATED"/>
    <property type="match status" value="1"/>
</dbReference>
<feature type="compositionally biased region" description="Polar residues" evidence="1">
    <location>
        <begin position="1227"/>
        <end position="1237"/>
    </location>
</feature>
<dbReference type="CDD" id="cd06759">
    <property type="entry name" value="PDZ3_PDZD2-PDZ1_hPro-IL-16-like"/>
    <property type="match status" value="1"/>
</dbReference>
<name>A0A671VEH7_SPAAU</name>
<feature type="region of interest" description="Disordered" evidence="1">
    <location>
        <begin position="2203"/>
        <end position="2223"/>
    </location>
</feature>
<feature type="region of interest" description="Disordered" evidence="1">
    <location>
        <begin position="728"/>
        <end position="756"/>
    </location>
</feature>
<feature type="region of interest" description="Disordered" evidence="1">
    <location>
        <begin position="878"/>
        <end position="901"/>
    </location>
</feature>
<evidence type="ECO:0000313" key="3">
    <source>
        <dbReference type="Ensembl" id="ENSSAUP00010024187.1"/>
    </source>
</evidence>
<reference evidence="3" key="3">
    <citation type="submission" date="2025-09" db="UniProtKB">
        <authorList>
            <consortium name="Ensembl"/>
        </authorList>
    </citation>
    <scope>IDENTIFICATION</scope>
</reference>
<feature type="domain" description="PDZ" evidence="2">
    <location>
        <begin position="2020"/>
        <end position="2092"/>
    </location>
</feature>
<feature type="region of interest" description="Disordered" evidence="1">
    <location>
        <begin position="1439"/>
        <end position="1461"/>
    </location>
</feature>
<reference evidence="3" key="2">
    <citation type="submission" date="2025-08" db="UniProtKB">
        <authorList>
            <consortium name="Ensembl"/>
        </authorList>
    </citation>
    <scope>IDENTIFICATION</scope>
</reference>
<dbReference type="SUPFAM" id="SSF50156">
    <property type="entry name" value="PDZ domain-like"/>
    <property type="match status" value="6"/>
</dbReference>
<protein>
    <submittedName>
        <fullName evidence="3">PDZ domain containing 2</fullName>
    </submittedName>
</protein>
<feature type="compositionally biased region" description="Low complexity" evidence="1">
    <location>
        <begin position="573"/>
        <end position="603"/>
    </location>
</feature>
<dbReference type="FunFam" id="2.30.42.10:FF:000127">
    <property type="entry name" value="Pro-interleukin-16"/>
    <property type="match status" value="1"/>
</dbReference>
<dbReference type="PROSITE" id="PS50106">
    <property type="entry name" value="PDZ"/>
    <property type="match status" value="6"/>
</dbReference>
<feature type="domain" description="PDZ" evidence="2">
    <location>
        <begin position="2123"/>
        <end position="2208"/>
    </location>
</feature>
<feature type="region of interest" description="Disordered" evidence="1">
    <location>
        <begin position="1227"/>
        <end position="1257"/>
    </location>
</feature>
<proteinExistence type="predicted"/>
<dbReference type="CDD" id="cd06760">
    <property type="entry name" value="PDZ4_PDZD2-PDZ2_hPro-IL-16-like"/>
    <property type="match status" value="1"/>
</dbReference>
<keyword evidence="4" id="KW-1185">Reference proteome</keyword>
<dbReference type="CDD" id="cd06758">
    <property type="entry name" value="PDZ2_PDZD2-like"/>
    <property type="match status" value="1"/>
</dbReference>
<evidence type="ECO:0000259" key="2">
    <source>
        <dbReference type="PROSITE" id="PS50106"/>
    </source>
</evidence>
<feature type="domain" description="PDZ" evidence="2">
    <location>
        <begin position="624"/>
        <end position="698"/>
    </location>
</feature>
<dbReference type="CDD" id="cd06763">
    <property type="entry name" value="PDZ7_PDZD2-PDZ4_hPro-IL-16-like"/>
    <property type="match status" value="1"/>
</dbReference>
<feature type="domain" description="PDZ" evidence="2">
    <location>
        <begin position="58"/>
        <end position="148"/>
    </location>
</feature>
<evidence type="ECO:0000256" key="1">
    <source>
        <dbReference type="SAM" id="MobiDB-lite"/>
    </source>
</evidence>
<organism evidence="3 4">
    <name type="scientific">Sparus aurata</name>
    <name type="common">Gilthead sea bream</name>
    <dbReference type="NCBI Taxonomy" id="8175"/>
    <lineage>
        <taxon>Eukaryota</taxon>
        <taxon>Metazoa</taxon>
        <taxon>Chordata</taxon>
        <taxon>Craniata</taxon>
        <taxon>Vertebrata</taxon>
        <taxon>Euteleostomi</taxon>
        <taxon>Actinopterygii</taxon>
        <taxon>Neopterygii</taxon>
        <taxon>Teleostei</taxon>
        <taxon>Neoteleostei</taxon>
        <taxon>Acanthomorphata</taxon>
        <taxon>Eupercaria</taxon>
        <taxon>Spariformes</taxon>
        <taxon>Sparidae</taxon>
        <taxon>Sparus</taxon>
    </lineage>
</organism>
<gene>
    <name evidence="3" type="primary">pdzd2</name>
</gene>
<feature type="region of interest" description="Disordered" evidence="1">
    <location>
        <begin position="573"/>
        <end position="617"/>
    </location>
</feature>
<reference evidence="3" key="1">
    <citation type="submission" date="2021-04" db="EMBL/GenBank/DDBJ databases">
        <authorList>
            <consortium name="Wellcome Sanger Institute Data Sharing"/>
        </authorList>
    </citation>
    <scope>NUCLEOTIDE SEQUENCE [LARGE SCALE GENOMIC DNA]</scope>
</reference>
<dbReference type="Pfam" id="PF00595">
    <property type="entry name" value="PDZ"/>
    <property type="match status" value="5"/>
</dbReference>
<feature type="compositionally biased region" description="Polar residues" evidence="1">
    <location>
        <begin position="803"/>
        <end position="824"/>
    </location>
</feature>
<dbReference type="Proteomes" id="UP000472265">
    <property type="component" value="Chromosome 5"/>
</dbReference>
<feature type="compositionally biased region" description="Low complexity" evidence="1">
    <location>
        <begin position="1442"/>
        <end position="1454"/>
    </location>
</feature>
<dbReference type="Gene3D" id="2.30.42.10">
    <property type="match status" value="6"/>
</dbReference>
<dbReference type="InterPro" id="IPR001478">
    <property type="entry name" value="PDZ"/>
</dbReference>
<dbReference type="SMART" id="SM00228">
    <property type="entry name" value="PDZ"/>
    <property type="match status" value="6"/>
</dbReference>
<feature type="region of interest" description="Disordered" evidence="1">
    <location>
        <begin position="1658"/>
        <end position="1677"/>
    </location>
</feature>
<dbReference type="InterPro" id="IPR036034">
    <property type="entry name" value="PDZ_sf"/>
</dbReference>
<sequence length="2223" mass="239340">MYCWGQRITFLNVEDMSLCLAAIQKLVEYIKFNFIEGDTTPLTSLSSCKEGLDVEVHAVSLSKDEGDTTEFGLSFGNIPIFGDPDRRKKGGPRRRRDQGPIMDVGCIWVTEVKKRSPAARCGGIKLRDELLSLNGQLMVGVDVSGASYLADQCWSGGCIYLIMLRRVKRKAPPPPHNVNDIVNSPVIRESCGDQLQDRAATEFSDSSVNCKRTRKFGVISRPTGVTRFFQLLKGHCTAGWHCSTLKTQPFSAWLIRGNYIWKMHMVKGQEGLGIQITGGRGSKRSPHGIIIAHVEEGGAIHRDGRLQAGDELLMINGQSLVGLTHQEAVSILRSTTGLVQLVVASREESDVGFERFPSTSLPDLVSTCNSTSFLSQTAPPASPQTSNCSTSLHYPYLECFSVSGENSRLESVGEDDELFVENGVSSCVMEKPPPGRRKHSLPQQLDTAGVRQEYQIIKKSARSLSTIQVESPWRLAQPSIISSIVLMKGQGKGLGFSIVGGQDSARGQMGIFVKTIFPHGAAAADGRLKEGDEILEVNGESLQGLTHQQAIQTFKQLKKGVVTLTIRTRLRSPSLTPCPTPTLLSRSSSPNSNNSGGTPVPSGYEEADSRRGPGPGPKDCIIMEVTLNKEPGVGLGIGVCFLTLENSAPGIYIHSLALGSVAKMDGRLSRGDQILEVDSVSLRHAALSEAYAILSECGPGPVNLIISRHPNPKVSEQDMDHIIARSTHKDKMSKTRASSCKSPYQTMKDRQGDGSPALSWTMKRFLEPASRGSLSSETELSQFFTPDVSSHSFLSESMLMGSNSDETLHQQSCSTSMEENTSQPHDAENGPVCSASQDKIAVHLNHHVEAACQPVAVSSPTTVRSPLLRQRPVMRFDQELSDDDPDNAGNTGLFHSPTKSDSIISKTDSAAVIATSSLDADSEDGGDLQRCGSNDVVKPLSDSLSQCEEGITNKTESLGSESPITPTHCPFDHKTGVRSELNNLTISSINYTNQDDGQFESKRSPKLEHKAVTRVKSMMSIELPSDKGDASEPVGGCTIHAVTLWRSEEESFGLDLEITSSPLKVVITGLKPGGAAERVCLIGFSLISVQHNLTVSTRLNPARSAQATSVEGQVLNAKSAVSTHTTQTDQDFQIPITNIDDILSEGNFHDDENTHTRSAYKTSCNEPIPYCSNQNTVTVSEKASIPVVTQSSPLDCSILDAGNERDSILPVETTHINYLKENSTAFVNGSSQESPNVGSKCMYPLGDESDSNSDSITDSSVMVSKMAGGGSLPEPSSDDEELEFCYCDAQQPDAGRHSHLGQSTNGSSHVQHACSQNTNLDQTFDMLQVSSDVSLTHIANSVTTTQCSGLSHSLGDFSAEQLCPFSNCKIPVSPVESQIDSVIPSCDKVKECMASSPKSLSIYRSPSPPGTNTVTQGFIANLNADASLTLNLLKHLNTQTPNSSSVESNNSGLSFGRSDRRESASLKEKVLECSNHLSSHATPLLKKTPGLKLLDDSDSVPCNNFKLQLATQNRPNISAPKLKGLSIKSKNKPQEDPLQTPTENGSTVPTNINASLSQSTKLPSMTSISHFSENQPSVNSCLALPKVSDRNQVTSEPGPSGGTLKTAQLSTEKDITFGSKAIAKSQGQSHPLATERTFIEVRLSCLSASSAPVLARNKTVHSKASKPTQGGTDLRLAPMLSPASSTVERTNGMSSNTVGSSLCSTQATHSTTSYGSKPCTTVEALQSSTSRVYIKTMERRSFSTDNALSANYYPFSVQHKIKSFENLANFDKPVTKNSDIQSYALAYRASLNQRIAGYMSLVNTIDCQAQQNNFSSFTETLIPTTPCPSPLGKSTSSIALINLEHPHSSCNTTPLTEDNCGAKTDGITQETSQVLWRKHSKLSCNKLRNLRAISMPELEKLYREDLTRGHGAAADKTEPDIHPNRLQKASVMETVPPSATLTKVDVNRVSKGDHGSTEETTQEMSVMWLFFVCSLNELTSSPVSQCKLQTLLSSVTCKSYTLALLQEAKALSEVDGNTHLVVLSKDEGSGLGFSIAGGVDLEKKSITVHRVFTKGAASLEGTIQKGDRIISINGTNLEGKTHGEAVSCLHQARLSSQALVVIWRDKDSELSVSVDVAPDGAFTVELQKSSAGLGFSLEGGKSSSHGDRPLIVKHIFKGGAAEMSGLIEVGDEVMSINGCSLEGLMHHDACKIIRSTNNGPNHLLIRKPLPDSNEQRQKLPERG</sequence>
<dbReference type="CDD" id="cd06762">
    <property type="entry name" value="PDZ6_PDZD2-PDZ3_hPro-IL-16-like"/>
    <property type="match status" value="1"/>
</dbReference>
<accession>A0A671VEH7</accession>
<feature type="compositionally biased region" description="Polar residues" evidence="1">
    <location>
        <begin position="735"/>
        <end position="745"/>
    </location>
</feature>
<feature type="region of interest" description="Disordered" evidence="1">
    <location>
        <begin position="1516"/>
        <end position="1550"/>
    </location>
</feature>